<gene>
    <name evidence="1" type="ORF">JOD64_000718</name>
</gene>
<evidence type="ECO:0000313" key="2">
    <source>
        <dbReference type="Proteomes" id="UP000764837"/>
    </source>
</evidence>
<dbReference type="Proteomes" id="UP000764837">
    <property type="component" value="Unassembled WGS sequence"/>
</dbReference>
<accession>A0ABS2LMS9</accession>
<sequence>MTIPLTPRIMDAICLDHVIPTGTGVHLQIEPPTADGSPLLAEANDLPGNDGITYLSLGTGMVDAVRDLAGSAVGWQDGIRTAGEAGPPSVRRTRALLYQFLRGIPPIALDRMVVHSLGQDVLGLGDAAAQANVIGLPVYAKAAGLRPHDPAAGPPVDRDRLLAFDREMRPTTSLDDAYVVGVVPDRHWVTDPYADVSDEIAAEVLKHPYPFGRMVFDGDRVHLGLPAGLADRAYARPLRELGRPLTREDLSRTGTPVRGVDSYGELFARMAAPLPDAAARYALVAVDGLDAGTSVYLGVHDEHGVSFLDFSTGHTAVFPRARGGIEMAELAGDAEILGLLRDLDGSRTPEASTRRPLAAPPSGVRVHRQVGRDEGHAVELIGKVGSMPDRFLEQVTRAAGDGEQDVIVIGGGRPAARPSAQSTRGDRLRLEMRLFQYYVSGAVPTVVAWGDVDKPVLDILDRYHVPLVRRTTGAAGAGSLAGGGLSLNLDNLWEARGPEGSAVSVPPQKDITPALLRAATDRRRESNLTRLPERLLSYLSLPLNDTSAIRAELAEHGPALRELRPQIDGLGVDPDVFAAHARFLGMTQDLLDVGLGVHEAATAEERHERILSAVPGLVVKEPEARRTAFEDLASITLGTLDDGASRAILRAVGMRLDGESREKVEQEIFRHAAYLPREGRPNLLRILAAVAPQLPEKYRPVLDEVAIHVADCPDL</sequence>
<evidence type="ECO:0000313" key="1">
    <source>
        <dbReference type="EMBL" id="MBM7489496.1"/>
    </source>
</evidence>
<organism evidence="1 2">
    <name type="scientific">Micromonospora luteifusca</name>
    <dbReference type="NCBI Taxonomy" id="709860"/>
    <lineage>
        <taxon>Bacteria</taxon>
        <taxon>Bacillati</taxon>
        <taxon>Actinomycetota</taxon>
        <taxon>Actinomycetes</taxon>
        <taxon>Micromonosporales</taxon>
        <taxon>Micromonosporaceae</taxon>
        <taxon>Micromonospora</taxon>
    </lineage>
</organism>
<reference evidence="1 2" key="1">
    <citation type="submission" date="2021-01" db="EMBL/GenBank/DDBJ databases">
        <title>Sequencing the genomes of 1000 actinobacteria strains.</title>
        <authorList>
            <person name="Klenk H.-P."/>
        </authorList>
    </citation>
    <scope>NUCLEOTIDE SEQUENCE [LARGE SCALE GENOMIC DNA]</scope>
    <source>
        <strain evidence="1 2">DSM 100204</strain>
    </source>
</reference>
<dbReference type="EMBL" id="JAFBBP010000001">
    <property type="protein sequence ID" value="MBM7489496.1"/>
    <property type="molecule type" value="Genomic_DNA"/>
</dbReference>
<dbReference type="RefSeq" id="WP_204940885.1">
    <property type="nucleotide sequence ID" value="NZ_JAFBBP010000001.1"/>
</dbReference>
<name>A0ABS2LMS9_9ACTN</name>
<protein>
    <submittedName>
        <fullName evidence="1">Uncharacterized protein</fullName>
    </submittedName>
</protein>
<keyword evidence="2" id="KW-1185">Reference proteome</keyword>
<comment type="caution">
    <text evidence="1">The sequence shown here is derived from an EMBL/GenBank/DDBJ whole genome shotgun (WGS) entry which is preliminary data.</text>
</comment>
<proteinExistence type="predicted"/>